<dbReference type="InterPro" id="IPR000608">
    <property type="entry name" value="UBC"/>
</dbReference>
<dbReference type="STRING" id="72664.V4K6P3"/>
<dbReference type="OrthoDB" id="7851174at2759"/>
<dbReference type="Pfam" id="PF00179">
    <property type="entry name" value="UQ_con"/>
    <property type="match status" value="1"/>
</dbReference>
<dbReference type="PROSITE" id="PS50127">
    <property type="entry name" value="UBC_2"/>
    <property type="match status" value="1"/>
</dbReference>
<evidence type="ECO:0000259" key="1">
    <source>
        <dbReference type="PROSITE" id="PS50127"/>
    </source>
</evidence>
<dbReference type="SUPFAM" id="SSF54495">
    <property type="entry name" value="UBC-like"/>
    <property type="match status" value="1"/>
</dbReference>
<dbReference type="eggNOG" id="KOG0417">
    <property type="taxonomic scope" value="Eukaryota"/>
</dbReference>
<evidence type="ECO:0000313" key="2">
    <source>
        <dbReference type="EMBL" id="ESQ33250.1"/>
    </source>
</evidence>
<dbReference type="Gramene" id="ESQ33250">
    <property type="protein sequence ID" value="ESQ33250"/>
    <property type="gene ID" value="EUTSA_v10005535mg"/>
</dbReference>
<dbReference type="Gene3D" id="3.10.110.10">
    <property type="entry name" value="Ubiquitin Conjugating Enzyme"/>
    <property type="match status" value="1"/>
</dbReference>
<dbReference type="InterPro" id="IPR016135">
    <property type="entry name" value="UBQ-conjugating_enzyme/RWD"/>
</dbReference>
<dbReference type="Proteomes" id="UP000030689">
    <property type="component" value="Unassembled WGS sequence"/>
</dbReference>
<dbReference type="EMBL" id="KI517748">
    <property type="protein sequence ID" value="ESQ33250.1"/>
    <property type="molecule type" value="Genomic_DNA"/>
</dbReference>
<accession>V4K6P3</accession>
<keyword evidence="3" id="KW-1185">Reference proteome</keyword>
<dbReference type="PANTHER" id="PTHR24068">
    <property type="entry name" value="UBIQUITIN-CONJUGATING ENZYME E2"/>
    <property type="match status" value="1"/>
</dbReference>
<dbReference type="OMA" id="FISMICG"/>
<dbReference type="KEGG" id="eus:EUTSA_v10005535mg"/>
<dbReference type="AlphaFoldDB" id="V4K6P3"/>
<name>V4K6P3_EUTSA</name>
<protein>
    <recommendedName>
        <fullName evidence="1">UBC core domain-containing protein</fullName>
    </recommendedName>
</protein>
<organism evidence="2 3">
    <name type="scientific">Eutrema salsugineum</name>
    <name type="common">Saltwater cress</name>
    <name type="synonym">Sisymbrium salsugineum</name>
    <dbReference type="NCBI Taxonomy" id="72664"/>
    <lineage>
        <taxon>Eukaryota</taxon>
        <taxon>Viridiplantae</taxon>
        <taxon>Streptophyta</taxon>
        <taxon>Embryophyta</taxon>
        <taxon>Tracheophyta</taxon>
        <taxon>Spermatophyta</taxon>
        <taxon>Magnoliopsida</taxon>
        <taxon>eudicotyledons</taxon>
        <taxon>Gunneridae</taxon>
        <taxon>Pentapetalae</taxon>
        <taxon>rosids</taxon>
        <taxon>malvids</taxon>
        <taxon>Brassicales</taxon>
        <taxon>Brassicaceae</taxon>
        <taxon>Eutremeae</taxon>
        <taxon>Eutrema</taxon>
    </lineage>
</organism>
<reference evidence="2 3" key="1">
    <citation type="journal article" date="2013" name="Front. Plant Sci.">
        <title>The Reference Genome of the Halophytic Plant Eutrema salsugineum.</title>
        <authorList>
            <person name="Yang R."/>
            <person name="Jarvis D.E."/>
            <person name="Chen H."/>
            <person name="Beilstein M.A."/>
            <person name="Grimwood J."/>
            <person name="Jenkins J."/>
            <person name="Shu S."/>
            <person name="Prochnik S."/>
            <person name="Xin M."/>
            <person name="Ma C."/>
            <person name="Schmutz J."/>
            <person name="Wing R.A."/>
            <person name="Mitchell-Olds T."/>
            <person name="Schumaker K.S."/>
            <person name="Wang X."/>
        </authorList>
    </citation>
    <scope>NUCLEOTIDE SEQUENCE [LARGE SCALE GENOMIC DNA]</scope>
</reference>
<sequence>MAPKAWIMTHLRELVWFPASGFSEGPVAEDIYEWQAMLLGPSSSPYEGGIFFISIRFPPDYPFKPPMVSWKTPILTPTSTNPRLPSVTRHRYLE</sequence>
<feature type="non-terminal residue" evidence="2">
    <location>
        <position position="94"/>
    </location>
</feature>
<gene>
    <name evidence="2" type="ORF">EUTSA_v10005535mg</name>
</gene>
<feature type="domain" description="UBC core" evidence="1">
    <location>
        <begin position="2"/>
        <end position="94"/>
    </location>
</feature>
<evidence type="ECO:0000313" key="3">
    <source>
        <dbReference type="Proteomes" id="UP000030689"/>
    </source>
</evidence>
<proteinExistence type="predicted"/>